<gene>
    <name evidence="1" type="ORF">HERI1096_LOCUS73</name>
</gene>
<dbReference type="AlphaFoldDB" id="A0A7S3EQI6"/>
<name>A0A7S3EQI6_9EUKA</name>
<dbReference type="EMBL" id="HBHX01000123">
    <property type="protein sequence ID" value="CAE0095683.1"/>
    <property type="molecule type" value="Transcribed_RNA"/>
</dbReference>
<evidence type="ECO:0000313" key="1">
    <source>
        <dbReference type="EMBL" id="CAE0095683.1"/>
    </source>
</evidence>
<proteinExistence type="predicted"/>
<organism evidence="1">
    <name type="scientific">Haptolina ericina</name>
    <dbReference type="NCBI Taxonomy" id="156174"/>
    <lineage>
        <taxon>Eukaryota</taxon>
        <taxon>Haptista</taxon>
        <taxon>Haptophyta</taxon>
        <taxon>Prymnesiophyceae</taxon>
        <taxon>Prymnesiales</taxon>
        <taxon>Prymnesiaceae</taxon>
        <taxon>Haptolina</taxon>
    </lineage>
</organism>
<reference evidence="1" key="1">
    <citation type="submission" date="2021-01" db="EMBL/GenBank/DDBJ databases">
        <authorList>
            <person name="Corre E."/>
            <person name="Pelletier E."/>
            <person name="Niang G."/>
            <person name="Scheremetjew M."/>
            <person name="Finn R."/>
            <person name="Kale V."/>
            <person name="Holt S."/>
            <person name="Cochrane G."/>
            <person name="Meng A."/>
            <person name="Brown T."/>
            <person name="Cohen L."/>
        </authorList>
    </citation>
    <scope>NUCLEOTIDE SEQUENCE</scope>
    <source>
        <strain evidence="1">CCMP281</strain>
    </source>
</reference>
<sequence length="184" mass="20411">MMFDVTCMGGFQNYSHTRACGECHPAVLSSVHIRCTDLEMACQSEKGDDPTAFKKNTRAMFGSVMRYLTGIHDAWERRYPDNHDRISRLSVAQLQCTRGDLASLATIPVDYAVPIVALIIDCTHSTKWTVSACMVTTRMHGSCTMFAAVIPSSSSARRVQFRFSWGHGLHDPCMGRNGSRAEAQ</sequence>
<accession>A0A7S3EQI6</accession>
<protein>
    <submittedName>
        <fullName evidence="1">Uncharacterized protein</fullName>
    </submittedName>
</protein>